<proteinExistence type="predicted"/>
<dbReference type="Pfam" id="PF22613">
    <property type="entry name" value="Transketolase_C_1"/>
    <property type="match status" value="1"/>
</dbReference>
<evidence type="ECO:0000313" key="2">
    <source>
        <dbReference type="EMBL" id="OLP85969.1"/>
    </source>
</evidence>
<dbReference type="InterPro" id="IPR051157">
    <property type="entry name" value="PDH/Transketolase"/>
</dbReference>
<dbReference type="Proteomes" id="UP000186817">
    <property type="component" value="Unassembled WGS sequence"/>
</dbReference>
<evidence type="ECO:0000259" key="1">
    <source>
        <dbReference type="Pfam" id="PF22613"/>
    </source>
</evidence>
<organism evidence="2 3">
    <name type="scientific">Symbiodinium microadriaticum</name>
    <name type="common">Dinoflagellate</name>
    <name type="synonym">Zooxanthella microadriatica</name>
    <dbReference type="NCBI Taxonomy" id="2951"/>
    <lineage>
        <taxon>Eukaryota</taxon>
        <taxon>Sar</taxon>
        <taxon>Alveolata</taxon>
        <taxon>Dinophyceae</taxon>
        <taxon>Suessiales</taxon>
        <taxon>Symbiodiniaceae</taxon>
        <taxon>Symbiodinium</taxon>
    </lineage>
</organism>
<dbReference type="OrthoDB" id="397265at2759"/>
<feature type="domain" description="Transketolase-like C-terminal" evidence="1">
    <location>
        <begin position="2"/>
        <end position="110"/>
    </location>
</feature>
<gene>
    <name evidence="2" type="primary">aceE</name>
    <name evidence="2" type="ORF">AK812_SmicGene32987</name>
</gene>
<comment type="caution">
    <text evidence="2">The sequence shown here is derived from an EMBL/GenBank/DDBJ whole genome shotgun (WGS) entry which is preliminary data.</text>
</comment>
<evidence type="ECO:0000313" key="3">
    <source>
        <dbReference type="Proteomes" id="UP000186817"/>
    </source>
</evidence>
<dbReference type="Gene3D" id="3.40.50.920">
    <property type="match status" value="1"/>
</dbReference>
<dbReference type="SUPFAM" id="SSF52922">
    <property type="entry name" value="TK C-terminal domain-like"/>
    <property type="match status" value="1"/>
</dbReference>
<protein>
    <submittedName>
        <fullName evidence="2">Pyruvate dehydrogenase E1 component</fullName>
    </submittedName>
</protein>
<dbReference type="InterPro" id="IPR009014">
    <property type="entry name" value="Transketo_C/PFOR_II"/>
</dbReference>
<keyword evidence="2" id="KW-0670">Pyruvate</keyword>
<accession>A0A1Q9CSR8</accession>
<dbReference type="EMBL" id="LSRX01000944">
    <property type="protein sequence ID" value="OLP85969.1"/>
    <property type="molecule type" value="Genomic_DNA"/>
</dbReference>
<dbReference type="PANTHER" id="PTHR43825">
    <property type="entry name" value="PYRUVATE DEHYDROGENASE E1 COMPONENT"/>
    <property type="match status" value="1"/>
</dbReference>
<dbReference type="AlphaFoldDB" id="A0A1Q9CSR8"/>
<sequence>MQQVLKAAEKLEEFGVATEIWSATNYGELHREAVRAERIARLSPHEAKPSCHVADCLGDWEGVTVIASDNVTAYPQLIEKYVGGELVILGTDGFGRSDTRTALRRFFEVDSESVTVAALSALSRPFLFVSFEAETFSALCYSPAASSVATGSWAMRSEEAMFQMGVFLVKVKNTFLQVVDPQELTSCDKTTSETCPVWWKPSEALASDRLPEGGQYTL</sequence>
<reference evidence="2 3" key="1">
    <citation type="submission" date="2016-02" db="EMBL/GenBank/DDBJ databases">
        <title>Genome analysis of coral dinoflagellate symbionts highlights evolutionary adaptations to a symbiotic lifestyle.</title>
        <authorList>
            <person name="Aranda M."/>
            <person name="Li Y."/>
            <person name="Liew Y.J."/>
            <person name="Baumgarten S."/>
            <person name="Simakov O."/>
            <person name="Wilson M."/>
            <person name="Piel J."/>
            <person name="Ashoor H."/>
            <person name="Bougouffa S."/>
            <person name="Bajic V.B."/>
            <person name="Ryu T."/>
            <person name="Ravasi T."/>
            <person name="Bayer T."/>
            <person name="Micklem G."/>
            <person name="Kim H."/>
            <person name="Bhak J."/>
            <person name="Lajeunesse T.C."/>
            <person name="Voolstra C.R."/>
        </authorList>
    </citation>
    <scope>NUCLEOTIDE SEQUENCE [LARGE SCALE GENOMIC DNA]</scope>
    <source>
        <strain evidence="2 3">CCMP2467</strain>
    </source>
</reference>
<dbReference type="PANTHER" id="PTHR43825:SF3">
    <property type="entry name" value="PYRUVATE DEHYDROGENASE E1 COMPONENT"/>
    <property type="match status" value="1"/>
</dbReference>
<keyword evidence="3" id="KW-1185">Reference proteome</keyword>
<dbReference type="InterPro" id="IPR055152">
    <property type="entry name" value="Transketolase-like_C_2"/>
</dbReference>
<name>A0A1Q9CSR8_SYMMI</name>